<proteinExistence type="predicted"/>
<dbReference type="EMBL" id="BAABJX010000042">
    <property type="protein sequence ID" value="GAA4840712.1"/>
    <property type="molecule type" value="Genomic_DNA"/>
</dbReference>
<comment type="caution">
    <text evidence="1">The sequence shown here is derived from an EMBL/GenBank/DDBJ whole genome shotgun (WGS) entry which is preliminary data.</text>
</comment>
<evidence type="ECO:0000313" key="1">
    <source>
        <dbReference type="EMBL" id="GAA4840712.1"/>
    </source>
</evidence>
<name>A0ABP9DDI5_9BACT</name>
<sequence length="62" mass="7147">MTAIDITINKYAQGKLPYADIMNWFDTFSLSEQKVIIEKLAFFIQQAHPTEDLIYQGKSSPH</sequence>
<reference evidence="2" key="1">
    <citation type="journal article" date="2019" name="Int. J. Syst. Evol. Microbiol.">
        <title>The Global Catalogue of Microorganisms (GCM) 10K type strain sequencing project: providing services to taxonomists for standard genome sequencing and annotation.</title>
        <authorList>
            <consortium name="The Broad Institute Genomics Platform"/>
            <consortium name="The Broad Institute Genome Sequencing Center for Infectious Disease"/>
            <person name="Wu L."/>
            <person name="Ma J."/>
        </authorList>
    </citation>
    <scope>NUCLEOTIDE SEQUENCE [LARGE SCALE GENOMIC DNA]</scope>
    <source>
        <strain evidence="2">JCM 18326</strain>
    </source>
</reference>
<protein>
    <submittedName>
        <fullName evidence="1">Uncharacterized protein</fullName>
    </submittedName>
</protein>
<dbReference type="RefSeq" id="WP_345372675.1">
    <property type="nucleotide sequence ID" value="NZ_BAABJX010000042.1"/>
</dbReference>
<dbReference type="InterPro" id="IPR046002">
    <property type="entry name" value="DUF5958"/>
</dbReference>
<evidence type="ECO:0000313" key="2">
    <source>
        <dbReference type="Proteomes" id="UP001500298"/>
    </source>
</evidence>
<accession>A0ABP9DDI5</accession>
<dbReference type="Pfam" id="PF19383">
    <property type="entry name" value="DUF5958"/>
    <property type="match status" value="1"/>
</dbReference>
<dbReference type="Proteomes" id="UP001500298">
    <property type="component" value="Unassembled WGS sequence"/>
</dbReference>
<gene>
    <name evidence="1" type="ORF">GCM10023331_27140</name>
</gene>
<keyword evidence="2" id="KW-1185">Reference proteome</keyword>
<organism evidence="1 2">
    <name type="scientific">Algivirga pacifica</name>
    <dbReference type="NCBI Taxonomy" id="1162670"/>
    <lineage>
        <taxon>Bacteria</taxon>
        <taxon>Pseudomonadati</taxon>
        <taxon>Bacteroidota</taxon>
        <taxon>Cytophagia</taxon>
        <taxon>Cytophagales</taxon>
        <taxon>Flammeovirgaceae</taxon>
        <taxon>Algivirga</taxon>
    </lineage>
</organism>